<evidence type="ECO:0000313" key="1">
    <source>
        <dbReference type="EMBL" id="GBH12900.1"/>
    </source>
</evidence>
<organism evidence="1 2">
    <name type="scientific">Pseudomonas syringae pv. actinidiae</name>
    <dbReference type="NCBI Taxonomy" id="103796"/>
    <lineage>
        <taxon>Bacteria</taxon>
        <taxon>Pseudomonadati</taxon>
        <taxon>Pseudomonadota</taxon>
        <taxon>Gammaproteobacteria</taxon>
        <taxon>Pseudomonadales</taxon>
        <taxon>Pseudomonadaceae</taxon>
        <taxon>Pseudomonas</taxon>
        <taxon>Pseudomonas syringae</taxon>
    </lineage>
</organism>
<gene>
    <name evidence="1" type="ORF">KPSA1_06376</name>
</gene>
<dbReference type="AlphaFoldDB" id="A0A2V0QW94"/>
<name>A0A2V0QW94_PSESF</name>
<proteinExistence type="predicted"/>
<dbReference type="EMBL" id="BGJZ01000322">
    <property type="protein sequence ID" value="GBH12900.1"/>
    <property type="molecule type" value="Genomic_DNA"/>
</dbReference>
<sequence length="56" mass="5919">MIVVDPSIVSQPLLCCFNPSVLADLFNVVRRITVFAAPGIGSIVPAFFKVVVASTV</sequence>
<comment type="caution">
    <text evidence="1">The sequence shown here is derived from an EMBL/GenBank/DDBJ whole genome shotgun (WGS) entry which is preliminary data.</text>
</comment>
<evidence type="ECO:0000313" key="2">
    <source>
        <dbReference type="Proteomes" id="UP000247480"/>
    </source>
</evidence>
<accession>A0A2V0QW94</accession>
<reference evidence="1 2" key="1">
    <citation type="submission" date="2018-04" db="EMBL/GenBank/DDBJ databases">
        <title>Draft genome sequence of Pseudomonas syringae pv. actinidiae biovar 1 strains isolated from kiwifruit in Kagawa prefecture.</title>
        <authorList>
            <person name="Tabuchi M."/>
            <person name="Saito M."/>
            <person name="Fujiwara S."/>
            <person name="Sasa N."/>
            <person name="Akimitsu K."/>
            <person name="Gomi K."/>
            <person name="Konishi-Sugita S."/>
            <person name="Hamano K."/>
            <person name="Kataoka I."/>
        </authorList>
    </citation>
    <scope>NUCLEOTIDE SEQUENCE [LARGE SCALE GENOMIC DNA]</scope>
    <source>
        <strain evidence="1 2">MAFF212206</strain>
    </source>
</reference>
<protein>
    <submittedName>
        <fullName evidence="1">ATPase component</fullName>
    </submittedName>
</protein>
<dbReference type="Proteomes" id="UP000247480">
    <property type="component" value="Unassembled WGS sequence"/>
</dbReference>